<feature type="compositionally biased region" description="Basic and acidic residues" evidence="1">
    <location>
        <begin position="159"/>
        <end position="170"/>
    </location>
</feature>
<name>A0AAV5EK39_ELECO</name>
<dbReference type="PANTHER" id="PTHR44137:SF16">
    <property type="entry name" value="OS03G0837400 PROTEIN"/>
    <property type="match status" value="1"/>
</dbReference>
<dbReference type="Proteomes" id="UP001054889">
    <property type="component" value="Unassembled WGS sequence"/>
</dbReference>
<evidence type="ECO:0000259" key="2">
    <source>
        <dbReference type="PROSITE" id="PS50076"/>
    </source>
</evidence>
<dbReference type="PANTHER" id="PTHR44137">
    <property type="entry name" value="BNAC03G44070D PROTEIN"/>
    <property type="match status" value="1"/>
</dbReference>
<evidence type="ECO:0000313" key="4">
    <source>
        <dbReference type="Proteomes" id="UP001054889"/>
    </source>
</evidence>
<evidence type="ECO:0000313" key="3">
    <source>
        <dbReference type="EMBL" id="GJN22732.1"/>
    </source>
</evidence>
<gene>
    <name evidence="3" type="primary">gb10327</name>
    <name evidence="3" type="ORF">PR202_gb10327</name>
</gene>
<feature type="compositionally biased region" description="Polar residues" evidence="1">
    <location>
        <begin position="307"/>
        <end position="318"/>
    </location>
</feature>
<organism evidence="3 4">
    <name type="scientific">Eleusine coracana subsp. coracana</name>
    <dbReference type="NCBI Taxonomy" id="191504"/>
    <lineage>
        <taxon>Eukaryota</taxon>
        <taxon>Viridiplantae</taxon>
        <taxon>Streptophyta</taxon>
        <taxon>Embryophyta</taxon>
        <taxon>Tracheophyta</taxon>
        <taxon>Spermatophyta</taxon>
        <taxon>Magnoliopsida</taxon>
        <taxon>Liliopsida</taxon>
        <taxon>Poales</taxon>
        <taxon>Poaceae</taxon>
        <taxon>PACMAD clade</taxon>
        <taxon>Chloridoideae</taxon>
        <taxon>Cynodonteae</taxon>
        <taxon>Eleusininae</taxon>
        <taxon>Eleusine</taxon>
    </lineage>
</organism>
<dbReference type="PROSITE" id="PS50076">
    <property type="entry name" value="DNAJ_2"/>
    <property type="match status" value="1"/>
</dbReference>
<dbReference type="AlphaFoldDB" id="A0AAV5EK39"/>
<dbReference type="Pfam" id="PF00226">
    <property type="entry name" value="DnaJ"/>
    <property type="match status" value="1"/>
</dbReference>
<dbReference type="SUPFAM" id="SSF46565">
    <property type="entry name" value="Chaperone J-domain"/>
    <property type="match status" value="1"/>
</dbReference>
<dbReference type="InterPro" id="IPR001623">
    <property type="entry name" value="DnaJ_domain"/>
</dbReference>
<reference evidence="3" key="1">
    <citation type="journal article" date="2018" name="DNA Res.">
        <title>Multiple hybrid de novo genome assembly of finger millet, an orphan allotetraploid crop.</title>
        <authorList>
            <person name="Hatakeyama M."/>
            <person name="Aluri S."/>
            <person name="Balachadran M.T."/>
            <person name="Sivarajan S.R."/>
            <person name="Patrignani A."/>
            <person name="Gruter S."/>
            <person name="Poveda L."/>
            <person name="Shimizu-Inatsugi R."/>
            <person name="Baeten J."/>
            <person name="Francoijs K.J."/>
            <person name="Nataraja K.N."/>
            <person name="Reddy Y.A.N."/>
            <person name="Phadnis S."/>
            <person name="Ravikumar R.L."/>
            <person name="Schlapbach R."/>
            <person name="Sreeman S.M."/>
            <person name="Shimizu K.K."/>
        </authorList>
    </citation>
    <scope>NUCLEOTIDE SEQUENCE</scope>
</reference>
<feature type="compositionally biased region" description="Pro residues" evidence="1">
    <location>
        <begin position="328"/>
        <end position="349"/>
    </location>
</feature>
<dbReference type="PRINTS" id="PR00625">
    <property type="entry name" value="JDOMAIN"/>
</dbReference>
<dbReference type="SMART" id="SM00271">
    <property type="entry name" value="DnaJ"/>
    <property type="match status" value="1"/>
</dbReference>
<feature type="domain" description="J" evidence="2">
    <location>
        <begin position="67"/>
        <end position="167"/>
    </location>
</feature>
<feature type="region of interest" description="Disordered" evidence="1">
    <location>
        <begin position="224"/>
        <end position="383"/>
    </location>
</feature>
<comment type="caution">
    <text evidence="3">The sequence shown here is derived from an EMBL/GenBank/DDBJ whole genome shotgun (WGS) entry which is preliminary data.</text>
</comment>
<dbReference type="InterPro" id="IPR036869">
    <property type="entry name" value="J_dom_sf"/>
</dbReference>
<sequence length="383" mass="41816">MEEEAAKAYDAAEKRFASGDVAGAIKCARRLSSSRRDLANALAAYEVHAAAAMPRSRSRRGGGRTTNWYAVLGMGSATTTTHEEIKKQYRRLCLVLHPDKNRSAAAEGAFKLVHQAWEHLSARHKPGAPPLPCTGTEPDNLWSSAFGSGGSGTGGPPPPRHEHDKFDGDSSRPPPSARRSRSWQPRYARSRGSVFCGNCGSANFDAENDEESDEACRSCFGRVRRHHHQSKAEVPPAPAAQKANNNKPPPRRPRKPRSSVPIFCEKCGSLDIDEEDGDDEAGGGGRCHSCSWLFRPPHQSKAEAEATANSSPRQQPDQSPADMEEEVPPPPPAQKAAPPPRPPSQPPAPCTEEEEDVTMEEEEEPQQPRKSRSRNSRMDNFGR</sequence>
<proteinExistence type="predicted"/>
<feature type="compositionally biased region" description="Acidic residues" evidence="1">
    <location>
        <begin position="271"/>
        <end position="281"/>
    </location>
</feature>
<reference evidence="3" key="2">
    <citation type="submission" date="2021-12" db="EMBL/GenBank/DDBJ databases">
        <title>Resequencing data analysis of finger millet.</title>
        <authorList>
            <person name="Hatakeyama M."/>
            <person name="Aluri S."/>
            <person name="Balachadran M.T."/>
            <person name="Sivarajan S.R."/>
            <person name="Poveda L."/>
            <person name="Shimizu-Inatsugi R."/>
            <person name="Schlapbach R."/>
            <person name="Sreeman S.M."/>
            <person name="Shimizu K.K."/>
        </authorList>
    </citation>
    <scope>NUCLEOTIDE SEQUENCE</scope>
</reference>
<dbReference type="GO" id="GO:0005783">
    <property type="term" value="C:endoplasmic reticulum"/>
    <property type="evidence" value="ECO:0007669"/>
    <property type="project" value="UniProtKB-ARBA"/>
</dbReference>
<accession>A0AAV5EK39</accession>
<feature type="region of interest" description="Disordered" evidence="1">
    <location>
        <begin position="123"/>
        <end position="186"/>
    </location>
</feature>
<dbReference type="Gene3D" id="1.10.287.110">
    <property type="entry name" value="DnaJ domain"/>
    <property type="match status" value="1"/>
</dbReference>
<dbReference type="CDD" id="cd06257">
    <property type="entry name" value="DnaJ"/>
    <property type="match status" value="1"/>
</dbReference>
<feature type="compositionally biased region" description="Acidic residues" evidence="1">
    <location>
        <begin position="351"/>
        <end position="365"/>
    </location>
</feature>
<evidence type="ECO:0000256" key="1">
    <source>
        <dbReference type="SAM" id="MobiDB-lite"/>
    </source>
</evidence>
<protein>
    <recommendedName>
        <fullName evidence="2">J domain-containing protein</fullName>
    </recommendedName>
</protein>
<keyword evidence="4" id="KW-1185">Reference proteome</keyword>
<dbReference type="EMBL" id="BQKI01000076">
    <property type="protein sequence ID" value="GJN22732.1"/>
    <property type="molecule type" value="Genomic_DNA"/>
</dbReference>